<evidence type="ECO:0000313" key="1">
    <source>
        <dbReference type="EMBL" id="BAM39932.1"/>
    </source>
</evidence>
<accession>J4CCT1</accession>
<evidence type="ECO:0000313" key="2">
    <source>
        <dbReference type="Proteomes" id="UP000003786"/>
    </source>
</evidence>
<dbReference type="VEuPathDB" id="PiroplasmaDB:TOT_020000203"/>
<dbReference type="GeneID" id="20714375"/>
<name>J4CCT1_THEOR</name>
<dbReference type="AlphaFoldDB" id="J4CCT1"/>
<dbReference type="EMBL" id="AP011947">
    <property type="protein sequence ID" value="BAM39932.1"/>
    <property type="molecule type" value="Genomic_DNA"/>
</dbReference>
<dbReference type="Proteomes" id="UP000003786">
    <property type="component" value="Chromosome 2"/>
</dbReference>
<sequence>MSIVFEEKLNLNDDSKGTMDISKDHLTKYTLLLLYEYEKCHLKLGRSIKDL</sequence>
<organism evidence="1 2">
    <name type="scientific">Theileria orientalis strain Shintoku</name>
    <dbReference type="NCBI Taxonomy" id="869250"/>
    <lineage>
        <taxon>Eukaryota</taxon>
        <taxon>Sar</taxon>
        <taxon>Alveolata</taxon>
        <taxon>Apicomplexa</taxon>
        <taxon>Aconoidasida</taxon>
        <taxon>Piroplasmida</taxon>
        <taxon>Theileriidae</taxon>
        <taxon>Theileria</taxon>
    </lineage>
</organism>
<keyword evidence="2" id="KW-1185">Reference proteome</keyword>
<gene>
    <name evidence="1" type="ORF">TOT_020000203</name>
</gene>
<protein>
    <submittedName>
        <fullName evidence="1">Uncharacterized protein</fullName>
    </submittedName>
</protein>
<dbReference type="RefSeq" id="XP_009690233.1">
    <property type="nucleotide sequence ID" value="XM_009691938.1"/>
</dbReference>
<dbReference type="KEGG" id="tot:TOT_020000203"/>
<reference evidence="1 2" key="1">
    <citation type="journal article" date="2012" name="MBio">
        <title>Comparative genome analysis of three eukaryotic parasites with differing abilities to transform leukocytes reveals key mediators of Theileria-induced leukocyte transformation.</title>
        <authorList>
            <person name="Hayashida K."/>
            <person name="Hara Y."/>
            <person name="Abe T."/>
            <person name="Yamasaki C."/>
            <person name="Toyoda A."/>
            <person name="Kosuge T."/>
            <person name="Suzuki Y."/>
            <person name="Sato Y."/>
            <person name="Kawashima S."/>
            <person name="Katayama T."/>
            <person name="Wakaguri H."/>
            <person name="Inoue N."/>
            <person name="Homma K."/>
            <person name="Tada-Umezaki M."/>
            <person name="Yagi Y."/>
            <person name="Fujii Y."/>
            <person name="Habara T."/>
            <person name="Kanehisa M."/>
            <person name="Watanabe H."/>
            <person name="Ito K."/>
            <person name="Gojobori T."/>
            <person name="Sugawara H."/>
            <person name="Imanishi T."/>
            <person name="Weir W."/>
            <person name="Gardner M."/>
            <person name="Pain A."/>
            <person name="Shiels B."/>
            <person name="Hattori M."/>
            <person name="Nene V."/>
            <person name="Sugimoto C."/>
        </authorList>
    </citation>
    <scope>NUCLEOTIDE SEQUENCE [LARGE SCALE GENOMIC DNA]</scope>
    <source>
        <strain evidence="1 2">Shintoku</strain>
    </source>
</reference>
<proteinExistence type="predicted"/>